<dbReference type="Pfam" id="PF02671">
    <property type="entry name" value="PAH"/>
    <property type="match status" value="1"/>
</dbReference>
<feature type="compositionally biased region" description="Basic and acidic residues" evidence="4">
    <location>
        <begin position="536"/>
        <end position="556"/>
    </location>
</feature>
<dbReference type="InterPro" id="IPR003822">
    <property type="entry name" value="PAH"/>
</dbReference>
<comment type="subcellular location">
    <subcellularLocation>
        <location evidence="1 3">Nucleus</location>
    </subcellularLocation>
</comment>
<feature type="compositionally biased region" description="Polar residues" evidence="4">
    <location>
        <begin position="408"/>
        <end position="419"/>
    </location>
</feature>
<proteinExistence type="predicted"/>
<feature type="region of interest" description="Disordered" evidence="4">
    <location>
        <begin position="683"/>
        <end position="704"/>
    </location>
</feature>
<feature type="region of interest" description="Disordered" evidence="4">
    <location>
        <begin position="348"/>
        <end position="456"/>
    </location>
</feature>
<evidence type="ECO:0000313" key="6">
    <source>
        <dbReference type="Proteomes" id="UP001165122"/>
    </source>
</evidence>
<reference evidence="6" key="1">
    <citation type="journal article" date="2023" name="Commun. Biol.">
        <title>Genome analysis of Parmales, the sister group of diatoms, reveals the evolutionary specialization of diatoms from phago-mixotrophs to photoautotrophs.</title>
        <authorList>
            <person name="Ban H."/>
            <person name="Sato S."/>
            <person name="Yoshikawa S."/>
            <person name="Yamada K."/>
            <person name="Nakamura Y."/>
            <person name="Ichinomiya M."/>
            <person name="Sato N."/>
            <person name="Blanc-Mathieu R."/>
            <person name="Endo H."/>
            <person name="Kuwata A."/>
            <person name="Ogata H."/>
        </authorList>
    </citation>
    <scope>NUCLEOTIDE SEQUENCE [LARGE SCALE GENOMIC DNA]</scope>
    <source>
        <strain evidence="6">NIES 3700</strain>
    </source>
</reference>
<dbReference type="PROSITE" id="PS51477">
    <property type="entry name" value="PAH"/>
    <property type="match status" value="1"/>
</dbReference>
<dbReference type="EMBL" id="BRXW01000193">
    <property type="protein sequence ID" value="GMI13528.1"/>
    <property type="molecule type" value="Genomic_DNA"/>
</dbReference>
<protein>
    <submittedName>
        <fullName evidence="5">Uncharacterized protein</fullName>
    </submittedName>
</protein>
<evidence type="ECO:0000256" key="4">
    <source>
        <dbReference type="SAM" id="MobiDB-lite"/>
    </source>
</evidence>
<feature type="region of interest" description="Disordered" evidence="4">
    <location>
        <begin position="43"/>
        <end position="108"/>
    </location>
</feature>
<feature type="compositionally biased region" description="Polar residues" evidence="4">
    <location>
        <begin position="434"/>
        <end position="443"/>
    </location>
</feature>
<comment type="caution">
    <text evidence="5">The sequence shown here is derived from an EMBL/GenBank/DDBJ whole genome shotgun (WGS) entry which is preliminary data.</text>
</comment>
<dbReference type="SUPFAM" id="SSF47762">
    <property type="entry name" value="PAH2 domain"/>
    <property type="match status" value="1"/>
</dbReference>
<evidence type="ECO:0000256" key="3">
    <source>
        <dbReference type="PROSITE-ProRule" id="PRU00810"/>
    </source>
</evidence>
<keyword evidence="2 3" id="KW-0539">Nucleus</keyword>
<dbReference type="Proteomes" id="UP001165122">
    <property type="component" value="Unassembled WGS sequence"/>
</dbReference>
<feature type="region of interest" description="Disordered" evidence="4">
    <location>
        <begin position="529"/>
        <end position="563"/>
    </location>
</feature>
<dbReference type="GO" id="GO:0006355">
    <property type="term" value="P:regulation of DNA-templated transcription"/>
    <property type="evidence" value="ECO:0007669"/>
    <property type="project" value="InterPro"/>
</dbReference>
<name>A0A9W7FJW1_9STRA</name>
<feature type="compositionally biased region" description="Low complexity" evidence="4">
    <location>
        <begin position="53"/>
        <end position="63"/>
    </location>
</feature>
<organism evidence="5 6">
    <name type="scientific">Triparma laevis f. longispina</name>
    <dbReference type="NCBI Taxonomy" id="1714387"/>
    <lineage>
        <taxon>Eukaryota</taxon>
        <taxon>Sar</taxon>
        <taxon>Stramenopiles</taxon>
        <taxon>Ochrophyta</taxon>
        <taxon>Bolidophyceae</taxon>
        <taxon>Parmales</taxon>
        <taxon>Triparmaceae</taxon>
        <taxon>Triparma</taxon>
    </lineage>
</organism>
<feature type="compositionally biased region" description="Basic and acidic residues" evidence="4">
    <location>
        <begin position="43"/>
        <end position="52"/>
    </location>
</feature>
<feature type="compositionally biased region" description="Basic and acidic residues" evidence="4">
    <location>
        <begin position="179"/>
        <end position="189"/>
    </location>
</feature>
<feature type="compositionally biased region" description="Low complexity" evidence="4">
    <location>
        <begin position="161"/>
        <end position="172"/>
    </location>
</feature>
<feature type="compositionally biased region" description="Low complexity" evidence="4">
    <location>
        <begin position="366"/>
        <end position="376"/>
    </location>
</feature>
<evidence type="ECO:0000256" key="1">
    <source>
        <dbReference type="ARBA" id="ARBA00004123"/>
    </source>
</evidence>
<evidence type="ECO:0000313" key="5">
    <source>
        <dbReference type="EMBL" id="GMI13528.1"/>
    </source>
</evidence>
<dbReference type="Gene3D" id="1.20.1160.11">
    <property type="entry name" value="Paired amphipathic helix"/>
    <property type="match status" value="1"/>
</dbReference>
<dbReference type="AlphaFoldDB" id="A0A9W7FJW1"/>
<keyword evidence="6" id="KW-1185">Reference proteome</keyword>
<dbReference type="InterPro" id="IPR036600">
    <property type="entry name" value="PAH_sf"/>
</dbReference>
<dbReference type="OrthoDB" id="10673343at2759"/>
<evidence type="ECO:0000256" key="2">
    <source>
        <dbReference type="ARBA" id="ARBA00023242"/>
    </source>
</evidence>
<sequence>MSRRSQRATEYVHCPFCGSKQSSRTIVQHTEVCMAQLEKLKESKRAKTELNKSRSTTSSSTSTLNAGAWSAFVPGPRSRSPYMEGRGRGNKRGFDSWTIDNEAEKESANVPPRLEKFCMTQDQKVSSLPDSELTKSYTGPQITVMLKEAQENAANQQRLDAASAIASTSASSNPKPPPKKPDEAKKKAKLDLRREYDQKNESAQSQMKLMAQLNQLQQQGINGMGAMDWAYQRQLELQQVQQSLMLNSGYFDQQQLMAQQMAQQMYGRQIVGMQAVMNPAVLAQQQQQLIQQQAAVARQQAVELAAQQQAAAQAAKTQQVLAAQQQVAAAKIADPNQQQQHQEAIVDGTNETDENSTDGAEEKQQEPPQKQTEVEQAVTSAQQENSEQEKPPASQEQQQEAAAPPSHNPDSTTTSEGSSPQPPAPAVAEKLPTKPSSTNQPLTQDEEAKRATASTKSKAACLIYVKEVQNHPTFKEYSEFAQILKDYKTNQTPSSEVARLVGELMKDFPDLQEGFKAFMPELGRNAVGQTVGEASGEPKKKDVGDSGNVDAEKKVEGGGVEKQPQQLQTQIQQKLMALQQEQQQRQILHQQLMQQQQQQQQMLQQQQVMQQQQFSMQPGYNHMIQQQMLQQQHAQQLLLQQQHQQQQQRTAQQQQILAAQQHQLQQQLQVLAVAAQVLQATQVQQPQQTKSPHTPIANPPPSAYQLQQPQTAQVLVKRTPEQKRSSAIDLLQSYKSRLSEEMFTSLLTVLHKASQSQEPEELMKKARELLGAEGGDFDKFLGGGLGEI</sequence>
<feature type="region of interest" description="Disordered" evidence="4">
    <location>
        <begin position="152"/>
        <end position="189"/>
    </location>
</feature>
<dbReference type="GO" id="GO:0005634">
    <property type="term" value="C:nucleus"/>
    <property type="evidence" value="ECO:0007669"/>
    <property type="project" value="UniProtKB-SubCell"/>
</dbReference>
<feature type="compositionally biased region" description="Low complexity" evidence="4">
    <location>
        <begin position="391"/>
        <end position="405"/>
    </location>
</feature>
<accession>A0A9W7FJW1</accession>
<gene>
    <name evidence="5" type="ORF">TrLO_g6783</name>
</gene>